<reference evidence="9 10" key="1">
    <citation type="journal article" date="2019" name="Sci. Rep.">
        <title>Comparative genomics of chytrid fungi reveal insights into the obligate biotrophic and pathogenic lifestyle of Synchytrium endobioticum.</title>
        <authorList>
            <person name="van de Vossenberg B.T.L.H."/>
            <person name="Warris S."/>
            <person name="Nguyen H.D.T."/>
            <person name="van Gent-Pelzer M.P.E."/>
            <person name="Joly D.L."/>
            <person name="van de Geest H.C."/>
            <person name="Bonants P.J.M."/>
            <person name="Smith D.S."/>
            <person name="Levesque C.A."/>
            <person name="van der Lee T.A.J."/>
        </authorList>
    </citation>
    <scope>NUCLEOTIDE SEQUENCE [LARGE SCALE GENOMIC DNA]</scope>
    <source>
        <strain evidence="9 10">JEL517</strain>
    </source>
</reference>
<dbReference type="FunFam" id="3.30.70.2190:FF:000001">
    <property type="entry name" value="D-2-hydroxyglutarate dehydrogenase mitochondrial"/>
    <property type="match status" value="1"/>
</dbReference>
<dbReference type="FunFam" id="3.30.43.10:FF:000002">
    <property type="entry name" value="D-2-hydroxyglutarate dehydrogenase, mitochondrial"/>
    <property type="match status" value="1"/>
</dbReference>
<name>A0A507BRP0_9FUNG</name>
<dbReference type="InterPro" id="IPR004113">
    <property type="entry name" value="FAD-bd_oxidored_4_C"/>
</dbReference>
<dbReference type="FunFam" id="1.10.45.10:FF:000001">
    <property type="entry name" value="D-lactate dehydrogenase mitochondrial"/>
    <property type="match status" value="1"/>
</dbReference>
<dbReference type="PROSITE" id="PS51387">
    <property type="entry name" value="FAD_PCMH"/>
    <property type="match status" value="1"/>
</dbReference>
<protein>
    <recommendedName>
        <fullName evidence="6">D-lactate dehydrogenase (cytochrome)</fullName>
        <ecNumber evidence="6">1.1.2.4</ecNumber>
    </recommendedName>
</protein>
<dbReference type="Proteomes" id="UP000319731">
    <property type="component" value="Unassembled WGS sequence"/>
</dbReference>
<evidence type="ECO:0000256" key="2">
    <source>
        <dbReference type="ARBA" id="ARBA00008000"/>
    </source>
</evidence>
<dbReference type="OrthoDB" id="5332616at2759"/>
<dbReference type="SUPFAM" id="SSF55103">
    <property type="entry name" value="FAD-linked oxidases, C-terminal domain"/>
    <property type="match status" value="1"/>
</dbReference>
<comment type="caution">
    <text evidence="9">The sequence shown here is derived from an EMBL/GenBank/DDBJ whole genome shotgun (WGS) entry which is preliminary data.</text>
</comment>
<feature type="domain" description="FAD-binding PCMH-type" evidence="8">
    <location>
        <begin position="65"/>
        <end position="244"/>
    </location>
</feature>
<sequence length="500" mass="54810">MSKAVFTSIVLASSRRFAHTKASRNPLYRILSDEDVKIFKSILPSPGSVLTSDLDSYNTDWIKKYRGHSKVVLRPSSTQEVSKILSYCNKQNIAVVPQGGNTGLVGGSVPVFDEVVLSLGRMDKIKSFDDISGIVVCEAGTILEKLDLYLHDRGYTVPLDLGAKGTCQIGGNVSTNAGGVRLLRMGSLRGNVLGLEVVLPDGTIIDSLSTLRKDNTGYDIKQLFIGAEGTLGIVTAVSLLTPKKSSAVNVAVLGCDSFESVLKAFTQAKTDLQEILSAFEFWDDQAMQMMNSKLPEVRNPLSHSFPFYVLIETSGSNATHDSEKLASYLENVISDAVVSDGVLAQDGTQMRSFWNLREGIPLAGSKHPAQYKYDMSIPINVYYGLVEAVRTHLQQNHKAVYDKYITSVAGYGHIGDGNCHINVTSEEYNDEVQNCLEPFIYEWVAKHRGSISAEHGLGYMKTDCIGYSKSPEAIRVMQDLKALFDPNGILNPYKAIQLRK</sequence>
<evidence type="ECO:0000313" key="9">
    <source>
        <dbReference type="EMBL" id="TPX30392.1"/>
    </source>
</evidence>
<dbReference type="InterPro" id="IPR016171">
    <property type="entry name" value="Vanillyl_alc_oxidase_C-sub2"/>
</dbReference>
<dbReference type="InterPro" id="IPR006094">
    <property type="entry name" value="Oxid_FAD_bind_N"/>
</dbReference>
<comment type="similarity">
    <text evidence="2">Belongs to the FAD-binding oxidoreductase/transferase type 4 family.</text>
</comment>
<evidence type="ECO:0000256" key="3">
    <source>
        <dbReference type="ARBA" id="ARBA00022630"/>
    </source>
</evidence>
<keyword evidence="3" id="KW-0285">Flavoprotein</keyword>
<dbReference type="Gene3D" id="1.10.45.10">
    <property type="entry name" value="Vanillyl-alcohol Oxidase, Chain A, domain 4"/>
    <property type="match status" value="1"/>
</dbReference>
<evidence type="ECO:0000259" key="8">
    <source>
        <dbReference type="PROSITE" id="PS51387"/>
    </source>
</evidence>
<comment type="catalytic activity">
    <reaction evidence="7">
        <text>(R)-lactate + 2 Fe(III)-[cytochrome c] = 2 Fe(II)-[cytochrome c] + pyruvate + 2 H(+)</text>
        <dbReference type="Rhea" id="RHEA:13521"/>
        <dbReference type="Rhea" id="RHEA-COMP:10350"/>
        <dbReference type="Rhea" id="RHEA-COMP:14399"/>
        <dbReference type="ChEBI" id="CHEBI:15361"/>
        <dbReference type="ChEBI" id="CHEBI:15378"/>
        <dbReference type="ChEBI" id="CHEBI:16004"/>
        <dbReference type="ChEBI" id="CHEBI:29033"/>
        <dbReference type="ChEBI" id="CHEBI:29034"/>
        <dbReference type="EC" id="1.1.2.4"/>
    </reaction>
</comment>
<dbReference type="PANTHER" id="PTHR43716:SF1">
    <property type="entry name" value="D-2-HYDROXYGLUTARATE DEHYDROGENASE, MITOCHONDRIAL"/>
    <property type="match status" value="1"/>
</dbReference>
<keyword evidence="5" id="KW-0560">Oxidoreductase</keyword>
<dbReference type="Gene3D" id="3.30.70.2740">
    <property type="match status" value="1"/>
</dbReference>
<dbReference type="GeneID" id="42007265"/>
<dbReference type="InterPro" id="IPR016167">
    <property type="entry name" value="FAD-bd_PCMH_sub1"/>
</dbReference>
<dbReference type="RefSeq" id="XP_031022064.1">
    <property type="nucleotide sequence ID" value="XM_031171968.1"/>
</dbReference>
<dbReference type="Gene3D" id="3.30.70.2190">
    <property type="match status" value="1"/>
</dbReference>
<evidence type="ECO:0000256" key="7">
    <source>
        <dbReference type="ARBA" id="ARBA00051436"/>
    </source>
</evidence>
<dbReference type="AlphaFoldDB" id="A0A507BRP0"/>
<evidence type="ECO:0000256" key="5">
    <source>
        <dbReference type="ARBA" id="ARBA00023002"/>
    </source>
</evidence>
<keyword evidence="4" id="KW-0274">FAD</keyword>
<evidence type="ECO:0000256" key="6">
    <source>
        <dbReference type="ARBA" id="ARBA00038897"/>
    </source>
</evidence>
<dbReference type="InterPro" id="IPR016166">
    <property type="entry name" value="FAD-bd_PCMH"/>
</dbReference>
<dbReference type="EMBL" id="QEAO01000072">
    <property type="protein sequence ID" value="TPX30392.1"/>
    <property type="molecule type" value="Genomic_DNA"/>
</dbReference>
<dbReference type="FunFam" id="3.30.70.2740:FF:000002">
    <property type="entry name" value="D-2-hydroxyglutarate dehydrogenase mitochondrial"/>
    <property type="match status" value="1"/>
</dbReference>
<dbReference type="InterPro" id="IPR016169">
    <property type="entry name" value="FAD-bd_PCMH_sub2"/>
</dbReference>
<dbReference type="InterPro" id="IPR036318">
    <property type="entry name" value="FAD-bd_PCMH-like_sf"/>
</dbReference>
<dbReference type="Gene3D" id="3.30.465.10">
    <property type="match status" value="1"/>
</dbReference>
<comment type="cofactor">
    <cofactor evidence="1">
        <name>FAD</name>
        <dbReference type="ChEBI" id="CHEBI:57692"/>
    </cofactor>
</comment>
<dbReference type="GO" id="GO:0004458">
    <property type="term" value="F:D-lactate dehydrogenase (cytochrome) activity"/>
    <property type="evidence" value="ECO:0007669"/>
    <property type="project" value="UniProtKB-EC"/>
</dbReference>
<dbReference type="FunFam" id="3.30.465.10:FF:000001">
    <property type="entry name" value="D-2-hydroxyglutarate dehydrogenase, mitochondrial"/>
    <property type="match status" value="1"/>
</dbReference>
<dbReference type="SUPFAM" id="SSF56176">
    <property type="entry name" value="FAD-binding/transporter-associated domain-like"/>
    <property type="match status" value="1"/>
</dbReference>
<dbReference type="STRING" id="1806994.A0A507BRP0"/>
<keyword evidence="10" id="KW-1185">Reference proteome</keyword>
<dbReference type="GO" id="GO:0005739">
    <property type="term" value="C:mitochondrion"/>
    <property type="evidence" value="ECO:0007669"/>
    <property type="project" value="TreeGrafter"/>
</dbReference>
<evidence type="ECO:0000313" key="10">
    <source>
        <dbReference type="Proteomes" id="UP000319731"/>
    </source>
</evidence>
<organism evidence="9 10">
    <name type="scientific">Synchytrium microbalum</name>
    <dbReference type="NCBI Taxonomy" id="1806994"/>
    <lineage>
        <taxon>Eukaryota</taxon>
        <taxon>Fungi</taxon>
        <taxon>Fungi incertae sedis</taxon>
        <taxon>Chytridiomycota</taxon>
        <taxon>Chytridiomycota incertae sedis</taxon>
        <taxon>Chytridiomycetes</taxon>
        <taxon>Synchytriales</taxon>
        <taxon>Synchytriaceae</taxon>
        <taxon>Synchytrium</taxon>
    </lineage>
</organism>
<dbReference type="GO" id="GO:0071949">
    <property type="term" value="F:FAD binding"/>
    <property type="evidence" value="ECO:0007669"/>
    <property type="project" value="InterPro"/>
</dbReference>
<dbReference type="Pfam" id="PF02913">
    <property type="entry name" value="FAD-oxidase_C"/>
    <property type="match status" value="1"/>
</dbReference>
<evidence type="ECO:0000256" key="1">
    <source>
        <dbReference type="ARBA" id="ARBA00001974"/>
    </source>
</evidence>
<dbReference type="Pfam" id="PF01565">
    <property type="entry name" value="FAD_binding_4"/>
    <property type="match status" value="1"/>
</dbReference>
<dbReference type="InterPro" id="IPR051264">
    <property type="entry name" value="FAD-oxidored/transferase_4"/>
</dbReference>
<evidence type="ECO:0000256" key="4">
    <source>
        <dbReference type="ARBA" id="ARBA00022827"/>
    </source>
</evidence>
<dbReference type="InterPro" id="IPR016164">
    <property type="entry name" value="FAD-linked_Oxase-like_C"/>
</dbReference>
<gene>
    <name evidence="9" type="ORF">SmJEL517_g06042</name>
</gene>
<accession>A0A507BRP0</accession>
<dbReference type="Gene3D" id="3.30.43.10">
    <property type="entry name" value="Uridine Diphospho-n-acetylenolpyruvylglucosamine Reductase, domain 2"/>
    <property type="match status" value="1"/>
</dbReference>
<dbReference type="PANTHER" id="PTHR43716">
    <property type="entry name" value="D-2-HYDROXYGLUTARATE DEHYDROGENASE, MITOCHONDRIAL"/>
    <property type="match status" value="1"/>
</dbReference>
<dbReference type="EC" id="1.1.2.4" evidence="6"/>
<proteinExistence type="inferred from homology"/>